<dbReference type="EMBL" id="JAGIQL010000007">
    <property type="protein sequence ID" value="MBP0456565.1"/>
    <property type="molecule type" value="Genomic_DNA"/>
</dbReference>
<name>A0A940RTX5_9ACTN</name>
<evidence type="ECO:0000313" key="4">
    <source>
        <dbReference type="Proteomes" id="UP000670475"/>
    </source>
</evidence>
<dbReference type="Gene3D" id="3.60.40.10">
    <property type="entry name" value="PPM-type phosphatase domain"/>
    <property type="match status" value="1"/>
</dbReference>
<dbReference type="PANTHER" id="PTHR43156">
    <property type="entry name" value="STAGE II SPORULATION PROTEIN E-RELATED"/>
    <property type="match status" value="1"/>
</dbReference>
<comment type="caution">
    <text evidence="3">The sequence shown here is derived from an EMBL/GenBank/DDBJ whole genome shotgun (WGS) entry which is preliminary data.</text>
</comment>
<evidence type="ECO:0000256" key="1">
    <source>
        <dbReference type="ARBA" id="ARBA00022801"/>
    </source>
</evidence>
<dbReference type="InterPro" id="IPR001932">
    <property type="entry name" value="PPM-type_phosphatase-like_dom"/>
</dbReference>
<dbReference type="GO" id="GO:0016791">
    <property type="term" value="F:phosphatase activity"/>
    <property type="evidence" value="ECO:0007669"/>
    <property type="project" value="TreeGrafter"/>
</dbReference>
<protein>
    <submittedName>
        <fullName evidence="3">Serine/threonine-protein phosphatase</fullName>
    </submittedName>
</protein>
<evidence type="ECO:0000259" key="2">
    <source>
        <dbReference type="SMART" id="SM00331"/>
    </source>
</evidence>
<dbReference type="SUPFAM" id="SSF81606">
    <property type="entry name" value="PP2C-like"/>
    <property type="match status" value="1"/>
</dbReference>
<sequence>MPEPSPIGSTLRSLLRAGQLVGVEQLPGLLRRHAAAIGIENVHIYVVDLREEVLRELTGRGANAGADGESLPVDGTLAGLVYRHTRVTGGSAARDVPGRLWLPLLGGTERIGVLRADIGASADRGAVEEALRDLASLTSMLLVAKRAASDSYARLVRTRPMGVSAEMQWSLMPPMSFADDQVVLAATMEPAYEIAGDAFDYAVAGQSLHLAIVDAMGHDSAAGLTANLAMAACRASRRKGIGLIGTTNVIERTLLDQFGTGRYATGLFAELDTASGELTWVNRGHHEPVLIRGCSARTLRCEPGHPMGTDLGLTTKLCHEQLQPEDRILMYTDGVIEARDRAGGEFGLARFVEFVLREQAEGLPVAETLRRLIRALMAHHEGMLNDDATVVFAEWRGGTPPGGFRARHPSAPAPLA</sequence>
<accession>A0A940RTX5</accession>
<organism evidence="3 4">
    <name type="scientific">Streptomyces montanisoli</name>
    <dbReference type="NCBI Taxonomy" id="2798581"/>
    <lineage>
        <taxon>Bacteria</taxon>
        <taxon>Bacillati</taxon>
        <taxon>Actinomycetota</taxon>
        <taxon>Actinomycetes</taxon>
        <taxon>Kitasatosporales</taxon>
        <taxon>Streptomycetaceae</taxon>
        <taxon>Streptomyces</taxon>
    </lineage>
</organism>
<dbReference type="InterPro" id="IPR052016">
    <property type="entry name" value="Bact_Sigma-Reg"/>
</dbReference>
<dbReference type="InterPro" id="IPR036457">
    <property type="entry name" value="PPM-type-like_dom_sf"/>
</dbReference>
<proteinExistence type="predicted"/>
<gene>
    <name evidence="3" type="ORF">JFN87_03490</name>
</gene>
<dbReference type="PANTHER" id="PTHR43156:SF2">
    <property type="entry name" value="STAGE II SPORULATION PROTEIN E"/>
    <property type="match status" value="1"/>
</dbReference>
<dbReference type="Pfam" id="PF07228">
    <property type="entry name" value="SpoIIE"/>
    <property type="match status" value="1"/>
</dbReference>
<dbReference type="Proteomes" id="UP000670475">
    <property type="component" value="Unassembled WGS sequence"/>
</dbReference>
<keyword evidence="4" id="KW-1185">Reference proteome</keyword>
<dbReference type="RefSeq" id="WP_209338348.1">
    <property type="nucleotide sequence ID" value="NZ_JAGIQL010000007.1"/>
</dbReference>
<dbReference type="AlphaFoldDB" id="A0A940RTX5"/>
<feature type="domain" description="PPM-type phosphatase" evidence="2">
    <location>
        <begin position="179"/>
        <end position="395"/>
    </location>
</feature>
<dbReference type="SMART" id="SM00331">
    <property type="entry name" value="PP2C_SIG"/>
    <property type="match status" value="1"/>
</dbReference>
<keyword evidence="1" id="KW-0378">Hydrolase</keyword>
<reference evidence="3" key="1">
    <citation type="submission" date="2021-03" db="EMBL/GenBank/DDBJ databases">
        <title>Whole genome sequence of Streptomyces bomunensis MMS17-BM035.</title>
        <authorList>
            <person name="Lee J.H."/>
        </authorList>
    </citation>
    <scope>NUCLEOTIDE SEQUENCE</scope>
    <source>
        <strain evidence="3">MMS17-BM035</strain>
    </source>
</reference>
<evidence type="ECO:0000313" key="3">
    <source>
        <dbReference type="EMBL" id="MBP0456565.1"/>
    </source>
</evidence>